<feature type="domain" description="DAGKc" evidence="9">
    <location>
        <begin position="37"/>
        <end position="179"/>
    </location>
</feature>
<dbReference type="InterPro" id="IPR001206">
    <property type="entry name" value="Diacylglycerol_kinase_cat_dom"/>
</dbReference>
<evidence type="ECO:0000256" key="4">
    <source>
        <dbReference type="ARBA" id="ARBA00022741"/>
    </source>
</evidence>
<dbReference type="GO" id="GO:0008654">
    <property type="term" value="P:phospholipid biosynthetic process"/>
    <property type="evidence" value="ECO:0007669"/>
    <property type="project" value="UniProtKB-KW"/>
</dbReference>
<keyword evidence="5 10" id="KW-0418">Kinase</keyword>
<dbReference type="SMART" id="SM00046">
    <property type="entry name" value="DAGKc"/>
    <property type="match status" value="1"/>
</dbReference>
<name>A0A6C2C3Q4_9LACO</name>
<keyword evidence="7" id="KW-0444">Lipid biosynthesis</keyword>
<comment type="similarity">
    <text evidence="2">Belongs to the diacylglycerol/lipid kinase family.</text>
</comment>
<dbReference type="OrthoDB" id="9786026at2"/>
<protein>
    <submittedName>
        <fullName evidence="10">YegS/Rv2252/BmrU family lipid kinase</fullName>
    </submittedName>
</protein>
<evidence type="ECO:0000256" key="6">
    <source>
        <dbReference type="ARBA" id="ARBA00022840"/>
    </source>
</evidence>
<evidence type="ECO:0000256" key="1">
    <source>
        <dbReference type="ARBA" id="ARBA00001946"/>
    </source>
</evidence>
<comment type="cofactor">
    <cofactor evidence="1">
        <name>Mg(2+)</name>
        <dbReference type="ChEBI" id="CHEBI:18420"/>
    </cofactor>
</comment>
<dbReference type="SUPFAM" id="SSF111331">
    <property type="entry name" value="NAD kinase/diacylglycerol kinase-like"/>
    <property type="match status" value="1"/>
</dbReference>
<evidence type="ECO:0000256" key="3">
    <source>
        <dbReference type="ARBA" id="ARBA00022679"/>
    </source>
</evidence>
<dbReference type="Gene3D" id="2.60.200.40">
    <property type="match status" value="1"/>
</dbReference>
<proteinExistence type="inferred from homology"/>
<dbReference type="EMBL" id="SDGZ01000023">
    <property type="protein sequence ID" value="TYC48196.1"/>
    <property type="molecule type" value="Genomic_DNA"/>
</dbReference>
<dbReference type="Proteomes" id="UP000371977">
    <property type="component" value="Unassembled WGS sequence"/>
</dbReference>
<evidence type="ECO:0000256" key="8">
    <source>
        <dbReference type="ARBA" id="ARBA00023264"/>
    </source>
</evidence>
<gene>
    <name evidence="10" type="ORF">ESZ50_09455</name>
</gene>
<dbReference type="Pfam" id="PF00781">
    <property type="entry name" value="DAGK_cat"/>
    <property type="match status" value="1"/>
</dbReference>
<dbReference type="Gene3D" id="3.40.50.10330">
    <property type="entry name" value="Probable inorganic polyphosphate/atp-NAD kinase, domain 1"/>
    <property type="match status" value="1"/>
</dbReference>
<dbReference type="PANTHER" id="PTHR12358">
    <property type="entry name" value="SPHINGOSINE KINASE"/>
    <property type="match status" value="1"/>
</dbReference>
<evidence type="ECO:0000313" key="10">
    <source>
        <dbReference type="EMBL" id="TYC48196.1"/>
    </source>
</evidence>
<organism evidence="10 11">
    <name type="scientific">Weissella muntiaci</name>
    <dbReference type="NCBI Taxonomy" id="2508881"/>
    <lineage>
        <taxon>Bacteria</taxon>
        <taxon>Bacillati</taxon>
        <taxon>Bacillota</taxon>
        <taxon>Bacilli</taxon>
        <taxon>Lactobacillales</taxon>
        <taxon>Lactobacillaceae</taxon>
        <taxon>Weissella</taxon>
    </lineage>
</organism>
<keyword evidence="8" id="KW-1208">Phospholipid metabolism</keyword>
<dbReference type="InterPro" id="IPR005218">
    <property type="entry name" value="Diacylglycerol/lipid_kinase"/>
</dbReference>
<dbReference type="AlphaFoldDB" id="A0A6C2C3Q4"/>
<dbReference type="PROSITE" id="PS50146">
    <property type="entry name" value="DAGK"/>
    <property type="match status" value="1"/>
</dbReference>
<dbReference type="InterPro" id="IPR050187">
    <property type="entry name" value="Lipid_Phosphate_FormReg"/>
</dbReference>
<dbReference type="InterPro" id="IPR016064">
    <property type="entry name" value="NAD/diacylglycerol_kinase_sf"/>
</dbReference>
<dbReference type="Pfam" id="PF19279">
    <property type="entry name" value="YegS_C"/>
    <property type="match status" value="1"/>
</dbReference>
<evidence type="ECO:0000256" key="7">
    <source>
        <dbReference type="ARBA" id="ARBA00023209"/>
    </source>
</evidence>
<dbReference type="NCBIfam" id="TIGR00147">
    <property type="entry name" value="YegS/Rv2252/BmrU family lipid kinase"/>
    <property type="match status" value="1"/>
</dbReference>
<sequence>MKVSSFFVTNRKVFLPNRDNLATVMLYYYLLITNEGMNMKKLIFLINPAAQSGNAMQIWQKFEAYLKGKQIDYQAQISTRPRDIYNWSYIWQKHNSYNSVLVILGGDGSLNEAVNGQLAANIGWSAPIAYIPAGSGNDFARAYNLSNNLQPEVIIPQLVTAIETEQVQQLDIGRMLDRVNHTRRYFVNNLGVGFDAATVAATNDSTLKNSLNRLHLGKLAYFLSLFGVLRTQDTFNVSLKSDQGQVQFNHGYLLTFSNHPYFGGGVQIMPDANPTDGKMDLIIIEKRNMPQLLHTLFKVLRSEHYGMQQVYRWTSDKYEMVIPRLEYGHVDGEELGVHAFDFEVTSQKHSFYLITTDK</sequence>
<dbReference type="InterPro" id="IPR045540">
    <property type="entry name" value="YegS/DAGK_C"/>
</dbReference>
<evidence type="ECO:0000256" key="2">
    <source>
        <dbReference type="ARBA" id="ARBA00005983"/>
    </source>
</evidence>
<dbReference type="PANTHER" id="PTHR12358:SF54">
    <property type="entry name" value="SPHINGOSINE KINASE RELATED PROTEIN"/>
    <property type="match status" value="1"/>
</dbReference>
<evidence type="ECO:0000259" key="9">
    <source>
        <dbReference type="PROSITE" id="PS50146"/>
    </source>
</evidence>
<keyword evidence="11" id="KW-1185">Reference proteome</keyword>
<keyword evidence="7" id="KW-0443">Lipid metabolism</keyword>
<reference evidence="10 11" key="1">
    <citation type="submission" date="2019-01" db="EMBL/GenBank/DDBJ databases">
        <title>Weissella sp. nov., a novel lactic acid bacterium isolated from animal feces.</title>
        <authorList>
            <person name="Wang L.-T."/>
        </authorList>
    </citation>
    <scope>NUCLEOTIDE SEQUENCE [LARGE SCALE GENOMIC DNA]</scope>
    <source>
        <strain evidence="10 11">8H-2</strain>
    </source>
</reference>
<keyword evidence="6" id="KW-0067">ATP-binding</keyword>
<keyword evidence="4" id="KW-0547">Nucleotide-binding</keyword>
<comment type="caution">
    <text evidence="10">The sequence shown here is derived from an EMBL/GenBank/DDBJ whole genome shotgun (WGS) entry which is preliminary data.</text>
</comment>
<accession>A0A6C2C3Q4</accession>
<dbReference type="InterPro" id="IPR017438">
    <property type="entry name" value="ATP-NAD_kinase_N"/>
</dbReference>
<keyword evidence="7" id="KW-0594">Phospholipid biosynthesis</keyword>
<evidence type="ECO:0000313" key="11">
    <source>
        <dbReference type="Proteomes" id="UP000371977"/>
    </source>
</evidence>
<keyword evidence="3" id="KW-0808">Transferase</keyword>
<evidence type="ECO:0000256" key="5">
    <source>
        <dbReference type="ARBA" id="ARBA00022777"/>
    </source>
</evidence>
<dbReference type="GO" id="GO:0005524">
    <property type="term" value="F:ATP binding"/>
    <property type="evidence" value="ECO:0007669"/>
    <property type="project" value="UniProtKB-KW"/>
</dbReference>
<dbReference type="GO" id="GO:0016301">
    <property type="term" value="F:kinase activity"/>
    <property type="evidence" value="ECO:0007669"/>
    <property type="project" value="UniProtKB-KW"/>
</dbReference>